<organism evidence="2">
    <name type="scientific">marine sediment metagenome</name>
    <dbReference type="NCBI Taxonomy" id="412755"/>
    <lineage>
        <taxon>unclassified sequences</taxon>
        <taxon>metagenomes</taxon>
        <taxon>ecological metagenomes</taxon>
    </lineage>
</organism>
<dbReference type="EMBL" id="BARS01007057">
    <property type="protein sequence ID" value="GAF77658.1"/>
    <property type="molecule type" value="Genomic_DNA"/>
</dbReference>
<keyword evidence="1" id="KW-0472">Membrane</keyword>
<evidence type="ECO:0000313" key="2">
    <source>
        <dbReference type="EMBL" id="GAF77658.1"/>
    </source>
</evidence>
<comment type="caution">
    <text evidence="2">The sequence shown here is derived from an EMBL/GenBank/DDBJ whole genome shotgun (WGS) entry which is preliminary data.</text>
</comment>
<accession>X0S9D2</accession>
<keyword evidence="1" id="KW-1133">Transmembrane helix</keyword>
<keyword evidence="1" id="KW-0812">Transmembrane</keyword>
<protein>
    <submittedName>
        <fullName evidence="2">Uncharacterized protein</fullName>
    </submittedName>
</protein>
<gene>
    <name evidence="2" type="ORF">S01H1_13661</name>
</gene>
<evidence type="ECO:0000256" key="1">
    <source>
        <dbReference type="SAM" id="Phobius"/>
    </source>
</evidence>
<sequence length="167" mass="18087">MALLKKKPWLPEGVGHVKDARGRKVTQLDPVALHLLRRHDVIEADALRAIANEKGVRITGAERASLFGGVLGALLVISLFTIALITGGIRNAPLAKSAGLIHLCSIPWIVWYAIKRRRFGKVAAAMLKYSRCPHCGYDLRLLPTDSGDGATVCPECGCAWQLEGQAK</sequence>
<proteinExistence type="predicted"/>
<feature type="transmembrane region" description="Helical" evidence="1">
    <location>
        <begin position="64"/>
        <end position="85"/>
    </location>
</feature>
<feature type="transmembrane region" description="Helical" evidence="1">
    <location>
        <begin position="97"/>
        <end position="114"/>
    </location>
</feature>
<reference evidence="2" key="1">
    <citation type="journal article" date="2014" name="Front. Microbiol.">
        <title>High frequency of phylogenetically diverse reductive dehalogenase-homologous genes in deep subseafloor sedimentary metagenomes.</title>
        <authorList>
            <person name="Kawai M."/>
            <person name="Futagami T."/>
            <person name="Toyoda A."/>
            <person name="Takaki Y."/>
            <person name="Nishi S."/>
            <person name="Hori S."/>
            <person name="Arai W."/>
            <person name="Tsubouchi T."/>
            <person name="Morono Y."/>
            <person name="Uchiyama I."/>
            <person name="Ito T."/>
            <person name="Fujiyama A."/>
            <person name="Inagaki F."/>
            <person name="Takami H."/>
        </authorList>
    </citation>
    <scope>NUCLEOTIDE SEQUENCE</scope>
    <source>
        <strain evidence="2">Expedition CK06-06</strain>
    </source>
</reference>
<name>X0S9D2_9ZZZZ</name>
<dbReference type="AlphaFoldDB" id="X0S9D2"/>